<feature type="domain" description="Autotransporter" evidence="1">
    <location>
        <begin position="976"/>
        <end position="1256"/>
    </location>
</feature>
<name>A0A0W8FP47_9ZZZZ</name>
<protein>
    <recommendedName>
        <fullName evidence="1">Autotransporter domain-containing protein</fullName>
    </recommendedName>
</protein>
<accession>A0A0W8FP47</accession>
<dbReference type="Gene3D" id="2.40.128.130">
    <property type="entry name" value="Autotransporter beta-domain"/>
    <property type="match status" value="1"/>
</dbReference>
<dbReference type="SMART" id="SM00869">
    <property type="entry name" value="Autotransporter"/>
    <property type="match status" value="1"/>
</dbReference>
<dbReference type="GO" id="GO:0019867">
    <property type="term" value="C:outer membrane"/>
    <property type="evidence" value="ECO:0007669"/>
    <property type="project" value="InterPro"/>
</dbReference>
<dbReference type="Pfam" id="PF03797">
    <property type="entry name" value="Autotransporter"/>
    <property type="match status" value="1"/>
</dbReference>
<evidence type="ECO:0000313" key="2">
    <source>
        <dbReference type="EMBL" id="KUG22646.1"/>
    </source>
</evidence>
<dbReference type="InterPro" id="IPR005546">
    <property type="entry name" value="Autotransporte_beta"/>
</dbReference>
<dbReference type="NCBIfam" id="TIGR01414">
    <property type="entry name" value="autotrans_barl"/>
    <property type="match status" value="1"/>
</dbReference>
<proteinExistence type="predicted"/>
<dbReference type="InterPro" id="IPR006315">
    <property type="entry name" value="OM_autotransptr_brl_dom"/>
</dbReference>
<dbReference type="SUPFAM" id="SSF103515">
    <property type="entry name" value="Autotransporter"/>
    <property type="match status" value="1"/>
</dbReference>
<dbReference type="PROSITE" id="PS51208">
    <property type="entry name" value="AUTOTRANSPORTER"/>
    <property type="match status" value="1"/>
</dbReference>
<organism evidence="2">
    <name type="scientific">hydrocarbon metagenome</name>
    <dbReference type="NCBI Taxonomy" id="938273"/>
    <lineage>
        <taxon>unclassified sequences</taxon>
        <taxon>metagenomes</taxon>
        <taxon>ecological metagenomes</taxon>
    </lineage>
</organism>
<sequence>MTVNNYIAETVGETTTITGGTISATAFTQTDGGFAGAYAAGVYVDDAPTAVTVTNYGDITASGTALADMPYGSETVPDYDEEGYAYGDAAGIYIHHTAAATVNNIEGTISATGEARGYGGYSDVVGVNIDALWDESDDTAVINNSGTISASASSYNYGYGGFVTGVGAGGFDQVPFLGYGGAFARGVYVDDADTVTVNNYVAETVGETTTITGGTISSTAFNQTDGGLSLAFGAGVFIEDAGTVTVTSYGDITSSATALGDMPYGSQTVPDYDEGIAIAATAGVLILDAETATVNNIGGTITGTATASGEYAVALGGGVSMFNISAPRTAMVNNTGTISGSGTGNGYGSEGEGDGDGYGYGGGVYIVDAETATVFNGAFIDEEKNLIITGGTISGTGTGNGYNQNNGYGYGYGVNIENASTATVTNYGTIIGTGTGSSDGSYGYGYGYGVYMNNIYGIETAIVTNIGGTISGKGTGLSEDAGSGDGYGYGVYMSNVDAAVITNGAIEDEGTPEEVITGGTISGEGVAYNDGYGDGYGIYIYDADTIDITNYGTIIGTGTVCTECTSYSRGIYIDKPGSYDDDDAVHIYNRGTISGKVGIYSDGYTTIENYGTITSTDTADNYYAVELDDGYNNVLLGTGSVINGLIIADHDDLSFTNNYITLEAAEAADVNTMAANQILGFDTMEKTGAGTWVLTGDMDYTDPNYNETESMPINVNEGVLAFGARETTAGVTTDYLTVADGASIGYVITPSATEEAPVDASGALTVTEDADFGGSTVIVIPTPTDANRYLLTTTYENVLTVDGDLTLWSDVTANSAFLTPDLVADNDGLQGVYDLILQRLSFTTGADPSSIPLGEVLDELYGSTDDPDLLALLNALLTEVSESEAQRALAELGGGSHTAFQLMSFDALDKYLGILNNHMGGMGGFGGLANYNSGNGFAVADSSPKLAMTGSGDTVSDVAPILMAAVGNVISQGQAAKGTNWGLWADGYLGTGNRRSDDLIAKYKQNLYGGIVGFDYRIADDLFIGMAGGISRTNVEFDDLLDNGHMDSYHGSLYLCYNGKPWYAAGVFTYAYNKYNLDRYITTLGPTQVANSDYSGNEYTGYAEVGYKISAGNVEIRPLAAFQVDYLEQEAFTETGAGIYNLNVDKRDTGSYKSFLGVNVTGNIKLSENAAFKPEFRLKWSHEFSNDDHMINAQFEGMGSSYFSVAAEQLSRDTAIIGVGLSLLFNKHVGAYIQYDAELNSDYVNHTGLAGLRLAW</sequence>
<evidence type="ECO:0000259" key="1">
    <source>
        <dbReference type="PROSITE" id="PS51208"/>
    </source>
</evidence>
<dbReference type="EMBL" id="LNQE01000948">
    <property type="protein sequence ID" value="KUG22646.1"/>
    <property type="molecule type" value="Genomic_DNA"/>
</dbReference>
<dbReference type="AlphaFoldDB" id="A0A0W8FP47"/>
<reference evidence="2" key="1">
    <citation type="journal article" date="2015" name="Proc. Natl. Acad. Sci. U.S.A.">
        <title>Networks of energetic and metabolic interactions define dynamics in microbial communities.</title>
        <authorList>
            <person name="Embree M."/>
            <person name="Liu J.K."/>
            <person name="Al-Bassam M.M."/>
            <person name="Zengler K."/>
        </authorList>
    </citation>
    <scope>NUCLEOTIDE SEQUENCE</scope>
</reference>
<dbReference type="InterPro" id="IPR036709">
    <property type="entry name" value="Autotransporte_beta_dom_sf"/>
</dbReference>
<comment type="caution">
    <text evidence="2">The sequence shown here is derived from an EMBL/GenBank/DDBJ whole genome shotgun (WGS) entry which is preliminary data.</text>
</comment>
<gene>
    <name evidence="2" type="ORF">ASZ90_007580</name>
</gene>